<dbReference type="EMBL" id="BPWL01000001">
    <property type="protein sequence ID" value="GJJ06772.1"/>
    <property type="molecule type" value="Genomic_DNA"/>
</dbReference>
<keyword evidence="3" id="KW-1185">Reference proteome</keyword>
<name>A0AAV4ZZS5_9AGAM</name>
<evidence type="ECO:0000313" key="3">
    <source>
        <dbReference type="Proteomes" id="UP001050691"/>
    </source>
</evidence>
<comment type="caution">
    <text evidence="2">The sequence shown here is derived from an EMBL/GenBank/DDBJ whole genome shotgun (WGS) entry which is preliminary data.</text>
</comment>
<keyword evidence="1" id="KW-0472">Membrane</keyword>
<accession>A0AAV4ZZS5</accession>
<proteinExistence type="predicted"/>
<reference evidence="2" key="1">
    <citation type="submission" date="2021-10" db="EMBL/GenBank/DDBJ databases">
        <title>De novo Genome Assembly of Clathrus columnatus (Basidiomycota, Fungi) Using Illumina and Nanopore Sequence Data.</title>
        <authorList>
            <person name="Ogiso-Tanaka E."/>
            <person name="Itagaki H."/>
            <person name="Hosoya T."/>
            <person name="Hosaka K."/>
        </authorList>
    </citation>
    <scope>NUCLEOTIDE SEQUENCE</scope>
    <source>
        <strain evidence="2">MO-923</strain>
    </source>
</reference>
<feature type="transmembrane region" description="Helical" evidence="1">
    <location>
        <begin position="335"/>
        <end position="361"/>
    </location>
</feature>
<keyword evidence="1" id="KW-1133">Transmembrane helix</keyword>
<feature type="transmembrane region" description="Helical" evidence="1">
    <location>
        <begin position="368"/>
        <end position="392"/>
    </location>
</feature>
<dbReference type="PANTHER" id="PTHR35043">
    <property type="entry name" value="TRANSCRIPTION FACTOR DOMAIN-CONTAINING PROTEIN"/>
    <property type="match status" value="1"/>
</dbReference>
<sequence length="413" mass="47005">MGGFVITDQEQNPVQVLVLHPSHLRDPYFKDLLPTITKVDDDIRARLKILLTDFFEASVAADSVGSKPKDFTDAETVDKITAILLTVIFKTVSESELLQVLLGHEAVVQLFATNMATEAAKITRTIIEEKCKGDMSDGWTREGFEIWLRAILEDRFRTGLPGRLQGIKKTLEMDIQGRSKHDSLAKTFALAQTTWFIAQCIARRVQHLPLTQIELMACAYATLNAAIYFFWWYKPFRVIYPNMLRSQISPVVRKVDTSTTGLWNIFGQLVGDGVYNGDDFRWRLQMPTFDPGCLYNTGDRQGMENFAAEVLTAVVFGGIHLFAWNYEFPTRVELWFWRVSALIIVVLPPIFLISMFTLFWIPRSMIGIYVYAAFLSYIVARLSILILSIISLRNLPAGTLSNVDWLTFIPHID</sequence>
<evidence type="ECO:0000256" key="1">
    <source>
        <dbReference type="SAM" id="Phobius"/>
    </source>
</evidence>
<keyword evidence="1" id="KW-0812">Transmembrane</keyword>
<gene>
    <name evidence="2" type="ORF">Clacol_000968</name>
</gene>
<feature type="transmembrane region" description="Helical" evidence="1">
    <location>
        <begin position="213"/>
        <end position="233"/>
    </location>
</feature>
<dbReference type="Proteomes" id="UP001050691">
    <property type="component" value="Unassembled WGS sequence"/>
</dbReference>
<feature type="transmembrane region" description="Helical" evidence="1">
    <location>
        <begin position="306"/>
        <end position="323"/>
    </location>
</feature>
<dbReference type="AlphaFoldDB" id="A0AAV4ZZS5"/>
<organism evidence="2 3">
    <name type="scientific">Clathrus columnatus</name>
    <dbReference type="NCBI Taxonomy" id="1419009"/>
    <lineage>
        <taxon>Eukaryota</taxon>
        <taxon>Fungi</taxon>
        <taxon>Dikarya</taxon>
        <taxon>Basidiomycota</taxon>
        <taxon>Agaricomycotina</taxon>
        <taxon>Agaricomycetes</taxon>
        <taxon>Phallomycetidae</taxon>
        <taxon>Phallales</taxon>
        <taxon>Clathraceae</taxon>
        <taxon>Clathrus</taxon>
    </lineage>
</organism>
<dbReference type="PANTHER" id="PTHR35043:SF7">
    <property type="entry name" value="TRANSCRIPTION FACTOR DOMAIN-CONTAINING PROTEIN"/>
    <property type="match status" value="1"/>
</dbReference>
<evidence type="ECO:0000313" key="2">
    <source>
        <dbReference type="EMBL" id="GJJ06772.1"/>
    </source>
</evidence>
<protein>
    <submittedName>
        <fullName evidence="2">Uncharacterized protein</fullName>
    </submittedName>
</protein>